<comment type="caution">
    <text evidence="2">The sequence shown here is derived from an EMBL/GenBank/DDBJ whole genome shotgun (WGS) entry which is preliminary data.</text>
</comment>
<dbReference type="PANTHER" id="PTHR43031:SF1">
    <property type="entry name" value="PYRIDINE NUCLEOTIDE-DISULPHIDE OXIDOREDUCTASE"/>
    <property type="match status" value="1"/>
</dbReference>
<dbReference type="Proteomes" id="UP000223913">
    <property type="component" value="Unassembled WGS sequence"/>
</dbReference>
<dbReference type="PANTHER" id="PTHR43031">
    <property type="entry name" value="FAD-DEPENDENT OXIDOREDUCTASE"/>
    <property type="match status" value="1"/>
</dbReference>
<dbReference type="PROSITE" id="PS50206">
    <property type="entry name" value="RHODANESE_3"/>
    <property type="match status" value="1"/>
</dbReference>
<sequence length="101" mass="11317">MINFFKKLFGGGVDLAEVISRDALVVDVRTPEEYRRGHPDGAINIPLNEVDKKLKELTSKKVPVVTCCASGRRSGIAARRMQEEGIEAYNGGPWQRVQRYL</sequence>
<reference evidence="2 3" key="1">
    <citation type="submission" date="2017-10" db="EMBL/GenBank/DDBJ databases">
        <title>The draft genome sequence of Lewinella nigricans NBRC 102662.</title>
        <authorList>
            <person name="Wang K."/>
        </authorList>
    </citation>
    <scope>NUCLEOTIDE SEQUENCE [LARGE SCALE GENOMIC DNA]</scope>
    <source>
        <strain evidence="2 3">NBRC 102662</strain>
    </source>
</reference>
<dbReference type="EMBL" id="PDUD01000001">
    <property type="protein sequence ID" value="PHN08348.1"/>
    <property type="molecule type" value="Genomic_DNA"/>
</dbReference>
<dbReference type="InterPro" id="IPR036873">
    <property type="entry name" value="Rhodanese-like_dom_sf"/>
</dbReference>
<dbReference type="InterPro" id="IPR001763">
    <property type="entry name" value="Rhodanese-like_dom"/>
</dbReference>
<organism evidence="2 3">
    <name type="scientific">Flavilitoribacter nigricans (strain ATCC 23147 / DSM 23189 / NBRC 102662 / NCIMB 1420 / SS-2)</name>
    <name type="common">Lewinella nigricans</name>
    <dbReference type="NCBI Taxonomy" id="1122177"/>
    <lineage>
        <taxon>Bacteria</taxon>
        <taxon>Pseudomonadati</taxon>
        <taxon>Bacteroidota</taxon>
        <taxon>Saprospiria</taxon>
        <taxon>Saprospirales</taxon>
        <taxon>Lewinellaceae</taxon>
        <taxon>Flavilitoribacter</taxon>
    </lineage>
</organism>
<dbReference type="SUPFAM" id="SSF52821">
    <property type="entry name" value="Rhodanese/Cell cycle control phosphatase"/>
    <property type="match status" value="1"/>
</dbReference>
<keyword evidence="2" id="KW-0808">Transferase</keyword>
<dbReference type="OrthoDB" id="9808735at2"/>
<evidence type="ECO:0000259" key="1">
    <source>
        <dbReference type="PROSITE" id="PS50206"/>
    </source>
</evidence>
<dbReference type="InterPro" id="IPR050229">
    <property type="entry name" value="GlpE_sulfurtransferase"/>
</dbReference>
<feature type="domain" description="Rhodanese" evidence="1">
    <location>
        <begin position="19"/>
        <end position="96"/>
    </location>
</feature>
<accession>A0A2D0NIS8</accession>
<keyword evidence="3" id="KW-1185">Reference proteome</keyword>
<dbReference type="AlphaFoldDB" id="A0A2D0NIS8"/>
<dbReference type="RefSeq" id="WP_099147940.1">
    <property type="nucleotide sequence ID" value="NZ_PDUD01000001.1"/>
</dbReference>
<dbReference type="Gene3D" id="3.40.250.10">
    <property type="entry name" value="Rhodanese-like domain"/>
    <property type="match status" value="1"/>
</dbReference>
<name>A0A2D0NIS8_FLAN2</name>
<proteinExistence type="predicted"/>
<dbReference type="SMART" id="SM00450">
    <property type="entry name" value="RHOD"/>
    <property type="match status" value="1"/>
</dbReference>
<evidence type="ECO:0000313" key="3">
    <source>
        <dbReference type="Proteomes" id="UP000223913"/>
    </source>
</evidence>
<protein>
    <submittedName>
        <fullName evidence="2">Sulfurtransferase</fullName>
    </submittedName>
</protein>
<dbReference type="Pfam" id="PF00581">
    <property type="entry name" value="Rhodanese"/>
    <property type="match status" value="1"/>
</dbReference>
<evidence type="ECO:0000313" key="2">
    <source>
        <dbReference type="EMBL" id="PHN08348.1"/>
    </source>
</evidence>
<dbReference type="CDD" id="cd00158">
    <property type="entry name" value="RHOD"/>
    <property type="match status" value="1"/>
</dbReference>
<dbReference type="GO" id="GO:0016740">
    <property type="term" value="F:transferase activity"/>
    <property type="evidence" value="ECO:0007669"/>
    <property type="project" value="UniProtKB-KW"/>
</dbReference>
<gene>
    <name evidence="2" type="ORF">CRP01_00085</name>
</gene>